<dbReference type="InterPro" id="IPR000792">
    <property type="entry name" value="Tscrpt_reg_LuxR_C"/>
</dbReference>
<keyword evidence="6" id="KW-1185">Reference proteome</keyword>
<dbReference type="SMART" id="SM00421">
    <property type="entry name" value="HTH_LUXR"/>
    <property type="match status" value="1"/>
</dbReference>
<evidence type="ECO:0000256" key="2">
    <source>
        <dbReference type="ARBA" id="ARBA00023125"/>
    </source>
</evidence>
<dbReference type="GO" id="GO:0003677">
    <property type="term" value="F:DNA binding"/>
    <property type="evidence" value="ECO:0007669"/>
    <property type="project" value="UniProtKB-KW"/>
</dbReference>
<dbReference type="PANTHER" id="PTHR44688">
    <property type="entry name" value="DNA-BINDING TRANSCRIPTIONAL ACTIVATOR DEVR_DOSR"/>
    <property type="match status" value="1"/>
</dbReference>
<dbReference type="Gene3D" id="1.10.10.10">
    <property type="entry name" value="Winged helix-like DNA-binding domain superfamily/Winged helix DNA-binding domain"/>
    <property type="match status" value="1"/>
</dbReference>
<protein>
    <submittedName>
        <fullName evidence="5">DNA-binding CsgD family transcriptional regulator</fullName>
    </submittedName>
</protein>
<dbReference type="Pfam" id="PF00196">
    <property type="entry name" value="GerE"/>
    <property type="match status" value="1"/>
</dbReference>
<dbReference type="InterPro" id="IPR036388">
    <property type="entry name" value="WH-like_DNA-bd_sf"/>
</dbReference>
<reference evidence="5 6" key="1">
    <citation type="submission" date="2018-03" db="EMBL/GenBank/DDBJ databases">
        <title>Genomic Encyclopedia of Archaeal and Bacterial Type Strains, Phase II (KMG-II): from individual species to whole genera.</title>
        <authorList>
            <person name="Goeker M."/>
        </authorList>
    </citation>
    <scope>NUCLEOTIDE SEQUENCE [LARGE SCALE GENOMIC DNA]</scope>
    <source>
        <strain evidence="5 6">DSM 29328</strain>
    </source>
</reference>
<sequence>MSDLQCCPRDVLNDLHIALSAVDLDRWSALEAGLTPADAMALRHDISALRRARCRVDEAMAEADAPPVVLCYADDGLAIPQDLSPRQMEVLIWIARGKSNDVIARILGISRHTVDTHVRRIFEKFGTCDRTVAAVRAVAAGLVCVEISAAA</sequence>
<dbReference type="InterPro" id="IPR016032">
    <property type="entry name" value="Sig_transdc_resp-reg_C-effctor"/>
</dbReference>
<dbReference type="AlphaFoldDB" id="A0A2T0RJQ6"/>
<dbReference type="RefSeq" id="WP_106206595.1">
    <property type="nucleotide sequence ID" value="NZ_PVTD01000009.1"/>
</dbReference>
<organism evidence="5 6">
    <name type="scientific">Aliiruegeria haliotis</name>
    <dbReference type="NCBI Taxonomy" id="1280846"/>
    <lineage>
        <taxon>Bacteria</taxon>
        <taxon>Pseudomonadati</taxon>
        <taxon>Pseudomonadota</taxon>
        <taxon>Alphaproteobacteria</taxon>
        <taxon>Rhodobacterales</taxon>
        <taxon>Roseobacteraceae</taxon>
        <taxon>Aliiruegeria</taxon>
    </lineage>
</organism>
<evidence type="ECO:0000259" key="4">
    <source>
        <dbReference type="PROSITE" id="PS50043"/>
    </source>
</evidence>
<evidence type="ECO:0000313" key="6">
    <source>
        <dbReference type="Proteomes" id="UP000239480"/>
    </source>
</evidence>
<dbReference type="SUPFAM" id="SSF46894">
    <property type="entry name" value="C-terminal effector domain of the bipartite response regulators"/>
    <property type="match status" value="1"/>
</dbReference>
<dbReference type="OrthoDB" id="9803630at2"/>
<dbReference type="Proteomes" id="UP000239480">
    <property type="component" value="Unassembled WGS sequence"/>
</dbReference>
<dbReference type="CDD" id="cd06170">
    <property type="entry name" value="LuxR_C_like"/>
    <property type="match status" value="1"/>
</dbReference>
<keyword evidence="3" id="KW-0804">Transcription</keyword>
<dbReference type="PANTHER" id="PTHR44688:SF16">
    <property type="entry name" value="DNA-BINDING TRANSCRIPTIONAL ACTIVATOR DEVR_DOSR"/>
    <property type="match status" value="1"/>
</dbReference>
<proteinExistence type="predicted"/>
<keyword evidence="2 5" id="KW-0238">DNA-binding</keyword>
<comment type="caution">
    <text evidence="5">The sequence shown here is derived from an EMBL/GenBank/DDBJ whole genome shotgun (WGS) entry which is preliminary data.</text>
</comment>
<dbReference type="PROSITE" id="PS00622">
    <property type="entry name" value="HTH_LUXR_1"/>
    <property type="match status" value="1"/>
</dbReference>
<feature type="domain" description="HTH luxR-type" evidence="4">
    <location>
        <begin position="76"/>
        <end position="141"/>
    </location>
</feature>
<name>A0A2T0RJQ6_9RHOB</name>
<evidence type="ECO:0000313" key="5">
    <source>
        <dbReference type="EMBL" id="PRY21409.1"/>
    </source>
</evidence>
<dbReference type="GO" id="GO:0006355">
    <property type="term" value="P:regulation of DNA-templated transcription"/>
    <property type="evidence" value="ECO:0007669"/>
    <property type="project" value="InterPro"/>
</dbReference>
<dbReference type="PRINTS" id="PR00038">
    <property type="entry name" value="HTHLUXR"/>
</dbReference>
<accession>A0A2T0RJQ6</accession>
<keyword evidence="1" id="KW-0805">Transcription regulation</keyword>
<evidence type="ECO:0000256" key="1">
    <source>
        <dbReference type="ARBA" id="ARBA00023015"/>
    </source>
</evidence>
<gene>
    <name evidence="5" type="ORF">CLV78_10920</name>
</gene>
<dbReference type="EMBL" id="PVTD01000009">
    <property type="protein sequence ID" value="PRY21409.1"/>
    <property type="molecule type" value="Genomic_DNA"/>
</dbReference>
<dbReference type="PROSITE" id="PS50043">
    <property type="entry name" value="HTH_LUXR_2"/>
    <property type="match status" value="1"/>
</dbReference>
<evidence type="ECO:0000256" key="3">
    <source>
        <dbReference type="ARBA" id="ARBA00023163"/>
    </source>
</evidence>